<evidence type="ECO:0000259" key="2">
    <source>
        <dbReference type="Pfam" id="PF20209"/>
    </source>
</evidence>
<evidence type="ECO:0000259" key="1">
    <source>
        <dbReference type="Pfam" id="PF14214"/>
    </source>
</evidence>
<feature type="non-terminal residue" evidence="3">
    <location>
        <position position="1"/>
    </location>
</feature>
<proteinExistence type="predicted"/>
<dbReference type="Pfam" id="PF14214">
    <property type="entry name" value="Helitron_like_N"/>
    <property type="match status" value="1"/>
</dbReference>
<organism evidence="3 4">
    <name type="scientific">Coprinellus micaceus</name>
    <name type="common">Glistening ink-cap mushroom</name>
    <name type="synonym">Coprinus micaceus</name>
    <dbReference type="NCBI Taxonomy" id="71717"/>
    <lineage>
        <taxon>Eukaryota</taxon>
        <taxon>Fungi</taxon>
        <taxon>Dikarya</taxon>
        <taxon>Basidiomycota</taxon>
        <taxon>Agaricomycotina</taxon>
        <taxon>Agaricomycetes</taxon>
        <taxon>Agaricomycetidae</taxon>
        <taxon>Agaricales</taxon>
        <taxon>Agaricineae</taxon>
        <taxon>Psathyrellaceae</taxon>
        <taxon>Coprinellus</taxon>
    </lineage>
</organism>
<dbReference type="EMBL" id="QPFP01000096">
    <property type="protein sequence ID" value="TEB22127.1"/>
    <property type="molecule type" value="Genomic_DNA"/>
</dbReference>
<feature type="domain" description="DUF6570" evidence="2">
    <location>
        <begin position="107"/>
        <end position="252"/>
    </location>
</feature>
<comment type="caution">
    <text evidence="3">The sequence shown here is derived from an EMBL/GenBank/DDBJ whole genome shotgun (WGS) entry which is preliminary data.</text>
</comment>
<dbReference type="STRING" id="71717.A0A4Y7SJR9"/>
<evidence type="ECO:0000313" key="4">
    <source>
        <dbReference type="Proteomes" id="UP000298030"/>
    </source>
</evidence>
<evidence type="ECO:0000313" key="3">
    <source>
        <dbReference type="EMBL" id="TEB22127.1"/>
    </source>
</evidence>
<dbReference type="Pfam" id="PF20209">
    <property type="entry name" value="DUF6570"/>
    <property type="match status" value="1"/>
</dbReference>
<feature type="non-terminal residue" evidence="3">
    <location>
        <position position="589"/>
    </location>
</feature>
<protein>
    <submittedName>
        <fullName evidence="3">Uncharacterized protein</fullName>
    </submittedName>
</protein>
<dbReference type="AlphaFoldDB" id="A0A4Y7SJR9"/>
<feature type="domain" description="Helitron helicase-like" evidence="1">
    <location>
        <begin position="402"/>
        <end position="589"/>
    </location>
</feature>
<keyword evidence="4" id="KW-1185">Reference proteome</keyword>
<dbReference type="Proteomes" id="UP000298030">
    <property type="component" value="Unassembled WGS sequence"/>
</dbReference>
<sequence>SYLNPPTDAVKRATVAEWQKETRLSLFVRKPCAVCSGLRPLEELTRVHAINVPLRILRNDDLLPSIRPISYNYWEYERAILEPEGLEDRDRKGWMSMCSQCLRDTEKGKMPRFALCNWLYYARDRVPSAVKEDFRQLSVFEKALVCRVRTNSLMCRFSGLDDNITDESDVSPFGNRVRHIRGNIISSPMDTARINDVLPPSPTEIGDTICALIVGRSRPTRETIEGLEPILVRKARVKRIIEFLISNNPHYRTSCSFKGFSSDHLDGLFRGRRQSGVPDCVKIAYVIHNDAVESTISDYTGRLDGLEGLFMENVAYTLGDKSTFSLDNMSLQALQHCKSGRPFLLARPGSTPVPDIHNPNWLSWAHPDADPFGIGGFHEPRRKRAISMEQQLRHLLNVFDPFFETDPTISFDVYNIIRKNAVNTSLRFSVPYSSYSRIVNDIVRIDKGLLKDLANRYYRNPSYKPSTPEEAQILRTMAAISPTARNVPGSASQKIRMRNEIRAIISQRGSPTLFITLNPADYHNPIVTVLAKRCKNDADIERLLDLTENQRANIALNHPVACAQFFDRYIKQFVRTILRYGRLKRGIFG</sequence>
<dbReference type="OrthoDB" id="432234at2759"/>
<name>A0A4Y7SJR9_COPMI</name>
<dbReference type="InterPro" id="IPR025476">
    <property type="entry name" value="Helitron_helicase-like"/>
</dbReference>
<dbReference type="InterPro" id="IPR046700">
    <property type="entry name" value="DUF6570"/>
</dbReference>
<gene>
    <name evidence="3" type="ORF">FA13DRAFT_1598034</name>
</gene>
<reference evidence="3 4" key="1">
    <citation type="journal article" date="2019" name="Nat. Ecol. Evol.">
        <title>Megaphylogeny resolves global patterns of mushroom evolution.</title>
        <authorList>
            <person name="Varga T."/>
            <person name="Krizsan K."/>
            <person name="Foldi C."/>
            <person name="Dima B."/>
            <person name="Sanchez-Garcia M."/>
            <person name="Sanchez-Ramirez S."/>
            <person name="Szollosi G.J."/>
            <person name="Szarkandi J.G."/>
            <person name="Papp V."/>
            <person name="Albert L."/>
            <person name="Andreopoulos W."/>
            <person name="Angelini C."/>
            <person name="Antonin V."/>
            <person name="Barry K.W."/>
            <person name="Bougher N.L."/>
            <person name="Buchanan P."/>
            <person name="Buyck B."/>
            <person name="Bense V."/>
            <person name="Catcheside P."/>
            <person name="Chovatia M."/>
            <person name="Cooper J."/>
            <person name="Damon W."/>
            <person name="Desjardin D."/>
            <person name="Finy P."/>
            <person name="Geml J."/>
            <person name="Haridas S."/>
            <person name="Hughes K."/>
            <person name="Justo A."/>
            <person name="Karasinski D."/>
            <person name="Kautmanova I."/>
            <person name="Kiss B."/>
            <person name="Kocsube S."/>
            <person name="Kotiranta H."/>
            <person name="LaButti K.M."/>
            <person name="Lechner B.E."/>
            <person name="Liimatainen K."/>
            <person name="Lipzen A."/>
            <person name="Lukacs Z."/>
            <person name="Mihaltcheva S."/>
            <person name="Morgado L.N."/>
            <person name="Niskanen T."/>
            <person name="Noordeloos M.E."/>
            <person name="Ohm R.A."/>
            <person name="Ortiz-Santana B."/>
            <person name="Ovrebo C."/>
            <person name="Racz N."/>
            <person name="Riley R."/>
            <person name="Savchenko A."/>
            <person name="Shiryaev A."/>
            <person name="Soop K."/>
            <person name="Spirin V."/>
            <person name="Szebenyi C."/>
            <person name="Tomsovsky M."/>
            <person name="Tulloss R.E."/>
            <person name="Uehling J."/>
            <person name="Grigoriev I.V."/>
            <person name="Vagvolgyi C."/>
            <person name="Papp T."/>
            <person name="Martin F.M."/>
            <person name="Miettinen O."/>
            <person name="Hibbett D.S."/>
            <person name="Nagy L.G."/>
        </authorList>
    </citation>
    <scope>NUCLEOTIDE SEQUENCE [LARGE SCALE GENOMIC DNA]</scope>
    <source>
        <strain evidence="3 4">FP101781</strain>
    </source>
</reference>
<accession>A0A4Y7SJR9</accession>